<dbReference type="EMBL" id="JANFPI010000001">
    <property type="protein sequence ID" value="MCX8995920.1"/>
    <property type="molecule type" value="Genomic_DNA"/>
</dbReference>
<name>A0AAE3SV29_9HYPH</name>
<feature type="region of interest" description="Disordered" evidence="1">
    <location>
        <begin position="56"/>
        <end position="79"/>
    </location>
</feature>
<gene>
    <name evidence="3" type="ORF">NOF55_02255</name>
</gene>
<keyword evidence="2" id="KW-0732">Signal</keyword>
<comment type="caution">
    <text evidence="3">The sequence shown here is derived from an EMBL/GenBank/DDBJ whole genome shotgun (WGS) entry which is preliminary data.</text>
</comment>
<evidence type="ECO:0008006" key="5">
    <source>
        <dbReference type="Google" id="ProtNLM"/>
    </source>
</evidence>
<feature type="compositionally biased region" description="Basic and acidic residues" evidence="1">
    <location>
        <begin position="63"/>
        <end position="79"/>
    </location>
</feature>
<dbReference type="PROSITE" id="PS51257">
    <property type="entry name" value="PROKAR_LIPOPROTEIN"/>
    <property type="match status" value="1"/>
</dbReference>
<dbReference type="RefSeq" id="WP_306410199.1">
    <property type="nucleotide sequence ID" value="NZ_JANFPI010000001.1"/>
</dbReference>
<dbReference type="AlphaFoldDB" id="A0AAE3SV29"/>
<feature type="chain" id="PRO_5042170986" description="Lipoprotein" evidence="2">
    <location>
        <begin position="20"/>
        <end position="79"/>
    </location>
</feature>
<evidence type="ECO:0000313" key="4">
    <source>
        <dbReference type="Proteomes" id="UP001208771"/>
    </source>
</evidence>
<evidence type="ECO:0000256" key="2">
    <source>
        <dbReference type="SAM" id="SignalP"/>
    </source>
</evidence>
<organism evidence="3 4">
    <name type="scientific">Ectorhizobium quercum</name>
    <dbReference type="NCBI Taxonomy" id="2965071"/>
    <lineage>
        <taxon>Bacteria</taxon>
        <taxon>Pseudomonadati</taxon>
        <taxon>Pseudomonadota</taxon>
        <taxon>Alphaproteobacteria</taxon>
        <taxon>Hyphomicrobiales</taxon>
        <taxon>Rhizobiaceae</taxon>
        <taxon>Ectorhizobium</taxon>
    </lineage>
</organism>
<dbReference type="Proteomes" id="UP001208771">
    <property type="component" value="Unassembled WGS sequence"/>
</dbReference>
<reference evidence="3" key="1">
    <citation type="submission" date="2022-07" db="EMBL/GenBank/DDBJ databases">
        <title>Ectorhizobium quercum gen.nov., sp. nov.</title>
        <authorList>
            <person name="Ma T."/>
            <person name="Li Y."/>
        </authorList>
    </citation>
    <scope>NUCLEOTIDE SEQUENCE</scope>
    <source>
        <strain evidence="3">BDR2-2</strain>
    </source>
</reference>
<proteinExistence type="predicted"/>
<sequence>MKEFSVVLASLMLAGCANCNILSSPMPAHCQAGLATGMVIAAPVMVPFALVDNARDSASAGKAKPELRDRERQRNDARR</sequence>
<keyword evidence="4" id="KW-1185">Reference proteome</keyword>
<feature type="signal peptide" evidence="2">
    <location>
        <begin position="1"/>
        <end position="19"/>
    </location>
</feature>
<evidence type="ECO:0000313" key="3">
    <source>
        <dbReference type="EMBL" id="MCX8995920.1"/>
    </source>
</evidence>
<protein>
    <recommendedName>
        <fullName evidence="5">Lipoprotein</fullName>
    </recommendedName>
</protein>
<accession>A0AAE3SV29</accession>
<evidence type="ECO:0000256" key="1">
    <source>
        <dbReference type="SAM" id="MobiDB-lite"/>
    </source>
</evidence>